<evidence type="ECO:0000256" key="2">
    <source>
        <dbReference type="ARBA" id="ARBA00022475"/>
    </source>
</evidence>
<dbReference type="GO" id="GO:0005886">
    <property type="term" value="C:plasma membrane"/>
    <property type="evidence" value="ECO:0007669"/>
    <property type="project" value="UniProtKB-SubCell"/>
</dbReference>
<evidence type="ECO:0000256" key="4">
    <source>
        <dbReference type="ARBA" id="ARBA00022679"/>
    </source>
</evidence>
<evidence type="ECO:0000313" key="11">
    <source>
        <dbReference type="Proteomes" id="UP000244013"/>
    </source>
</evidence>
<feature type="transmembrane region" description="Helical" evidence="9">
    <location>
        <begin position="267"/>
        <end position="287"/>
    </location>
</feature>
<feature type="transmembrane region" description="Helical" evidence="9">
    <location>
        <begin position="293"/>
        <end position="311"/>
    </location>
</feature>
<comment type="caution">
    <text evidence="10">The sequence shown here is derived from an EMBL/GenBank/DDBJ whole genome shotgun (WGS) entry which is preliminary data.</text>
</comment>
<keyword evidence="7 9" id="KW-0472">Membrane</keyword>
<feature type="transmembrane region" description="Helical" evidence="9">
    <location>
        <begin position="213"/>
        <end position="232"/>
    </location>
</feature>
<feature type="transmembrane region" description="Helical" evidence="9">
    <location>
        <begin position="180"/>
        <end position="207"/>
    </location>
</feature>
<comment type="subcellular location">
    <subcellularLocation>
        <location evidence="1">Cell membrane</location>
        <topology evidence="1">Multi-pass membrane protein</topology>
    </subcellularLocation>
</comment>
<dbReference type="Proteomes" id="UP000244013">
    <property type="component" value="Unassembled WGS sequence"/>
</dbReference>
<reference evidence="10 11" key="1">
    <citation type="submission" date="2018-04" db="EMBL/GenBank/DDBJ databases">
        <title>Genomic Encyclopedia of Type Strains, Phase III (KMG-III): the genomes of soil and plant-associated and newly described type strains.</title>
        <authorList>
            <person name="Whitman W."/>
        </authorList>
    </citation>
    <scope>NUCLEOTIDE SEQUENCE [LARGE SCALE GENOMIC DNA]</scope>
    <source>
        <strain evidence="10 11">MA-olki</strain>
    </source>
</reference>
<sequence length="503" mass="53644">MGNTAPQNCSPAKAGAQTGHPPSRVNNLLMLAALAMVLIALALLRPVDHDESQYVAAALLTAHGLLPYRDFAYLQTPLQPYLFAPIAALAGAWIWPALRITNALLGTATIAAVHRAARIGGASTSAATTAAALFATCDILLFSIGTARNDALPAACLALALPAIVRTARDQGSRRDAILIGALLAAATTAKISYALPAITYGIWTLFRADRRSWWTLLGALPLVALTTALFFKAPEGFLFGVLSFPSQAPTEWYQARPWKLSNAAKIIDTLKFLALGPALLAIVATAGRRHRWHLILDLLILAGLIAALAPVPTWRQYLLPMLPALFVRLALVWHAHPPGKAMRIAAIVFACAGLAPTVEAVASGGIPMLDAMRDAAVVRATLDREHVIGPVATLSPQFLPGRAIDPRFATGPFYFRSTALLNGNQEYRLHLVSHARMHLLAQPPAIMTGGEGAWSSGDDRIDAALATYAVREGYRAVPAPDTRFTLYVARRASPRPASHNSP</sequence>
<keyword evidence="2" id="KW-1003">Cell membrane</keyword>
<evidence type="ECO:0000256" key="7">
    <source>
        <dbReference type="ARBA" id="ARBA00023136"/>
    </source>
</evidence>
<gene>
    <name evidence="10" type="ORF">C8J25_10431</name>
</gene>
<evidence type="ECO:0008006" key="12">
    <source>
        <dbReference type="Google" id="ProtNLM"/>
    </source>
</evidence>
<evidence type="ECO:0000313" key="10">
    <source>
        <dbReference type="EMBL" id="PTW46696.1"/>
    </source>
</evidence>
<keyword evidence="4" id="KW-0808">Transferase</keyword>
<protein>
    <recommendedName>
        <fullName evidence="12">4-amino-4-deoxy-L-arabinose transferase-like glycosyltransferase</fullName>
    </recommendedName>
</protein>
<evidence type="ECO:0000256" key="5">
    <source>
        <dbReference type="ARBA" id="ARBA00022692"/>
    </source>
</evidence>
<dbReference type="GO" id="GO:0016763">
    <property type="term" value="F:pentosyltransferase activity"/>
    <property type="evidence" value="ECO:0007669"/>
    <property type="project" value="TreeGrafter"/>
</dbReference>
<feature type="transmembrane region" description="Helical" evidence="9">
    <location>
        <begin position="119"/>
        <end position="145"/>
    </location>
</feature>
<feature type="transmembrane region" description="Helical" evidence="9">
    <location>
        <begin position="80"/>
        <end position="98"/>
    </location>
</feature>
<evidence type="ECO:0000256" key="6">
    <source>
        <dbReference type="ARBA" id="ARBA00022989"/>
    </source>
</evidence>
<dbReference type="PANTHER" id="PTHR33908">
    <property type="entry name" value="MANNOSYLTRANSFERASE YKCB-RELATED"/>
    <property type="match status" value="1"/>
</dbReference>
<feature type="transmembrane region" description="Helical" evidence="9">
    <location>
        <begin position="342"/>
        <end position="363"/>
    </location>
</feature>
<keyword evidence="5 9" id="KW-0812">Transmembrane</keyword>
<dbReference type="PANTHER" id="PTHR33908:SF11">
    <property type="entry name" value="MEMBRANE PROTEIN"/>
    <property type="match status" value="1"/>
</dbReference>
<evidence type="ECO:0000256" key="8">
    <source>
        <dbReference type="SAM" id="MobiDB-lite"/>
    </source>
</evidence>
<keyword evidence="6 9" id="KW-1133">Transmembrane helix</keyword>
<organism evidence="10 11">
    <name type="scientific">Sphingomonas faeni</name>
    <dbReference type="NCBI Taxonomy" id="185950"/>
    <lineage>
        <taxon>Bacteria</taxon>
        <taxon>Pseudomonadati</taxon>
        <taxon>Pseudomonadota</taxon>
        <taxon>Alphaproteobacteria</taxon>
        <taxon>Sphingomonadales</taxon>
        <taxon>Sphingomonadaceae</taxon>
        <taxon>Sphingomonas</taxon>
    </lineage>
</organism>
<evidence type="ECO:0000256" key="1">
    <source>
        <dbReference type="ARBA" id="ARBA00004651"/>
    </source>
</evidence>
<proteinExistence type="predicted"/>
<feature type="compositionally biased region" description="Polar residues" evidence="8">
    <location>
        <begin position="1"/>
        <end position="10"/>
    </location>
</feature>
<dbReference type="GO" id="GO:0009103">
    <property type="term" value="P:lipopolysaccharide biosynthetic process"/>
    <property type="evidence" value="ECO:0007669"/>
    <property type="project" value="UniProtKB-ARBA"/>
</dbReference>
<dbReference type="EMBL" id="QAYE01000004">
    <property type="protein sequence ID" value="PTW46696.1"/>
    <property type="molecule type" value="Genomic_DNA"/>
</dbReference>
<keyword evidence="3" id="KW-0328">Glycosyltransferase</keyword>
<dbReference type="AlphaFoldDB" id="A0A2T5U5A7"/>
<dbReference type="InterPro" id="IPR050297">
    <property type="entry name" value="LipidA_mod_glycosyltrf_83"/>
</dbReference>
<accession>A0A2T5U5A7</accession>
<feature type="transmembrane region" description="Helical" evidence="9">
    <location>
        <begin position="28"/>
        <end position="47"/>
    </location>
</feature>
<name>A0A2T5U5A7_9SPHN</name>
<evidence type="ECO:0000256" key="3">
    <source>
        <dbReference type="ARBA" id="ARBA00022676"/>
    </source>
</evidence>
<evidence type="ECO:0000256" key="9">
    <source>
        <dbReference type="SAM" id="Phobius"/>
    </source>
</evidence>
<feature type="region of interest" description="Disordered" evidence="8">
    <location>
        <begin position="1"/>
        <end position="20"/>
    </location>
</feature>